<dbReference type="Pfam" id="PF13329">
    <property type="entry name" value="ATG2_CAD"/>
    <property type="match status" value="2"/>
</dbReference>
<feature type="compositionally biased region" description="Basic and acidic residues" evidence="10">
    <location>
        <begin position="243"/>
        <end position="255"/>
    </location>
</feature>
<dbReference type="GO" id="GO:0034045">
    <property type="term" value="C:phagophore assembly site membrane"/>
    <property type="evidence" value="ECO:0007669"/>
    <property type="project" value="UniProtKB-SubCell"/>
</dbReference>
<evidence type="ECO:0000256" key="9">
    <source>
        <dbReference type="ARBA" id="ARBA00024615"/>
    </source>
</evidence>
<name>A0A671U9N0_SPAAU</name>
<dbReference type="GeneTree" id="ENSGT00620000087966"/>
<dbReference type="PANTHER" id="PTHR13190">
    <property type="entry name" value="AUTOPHAGY-RELATED 2, ISOFORM A"/>
    <property type="match status" value="1"/>
</dbReference>
<evidence type="ECO:0000313" key="11">
    <source>
        <dbReference type="Ensembl" id="ENSSAUP00010010483.1"/>
    </source>
</evidence>
<comment type="catalytic activity">
    <reaction evidence="9">
        <text>a 1,2-diacyl-sn-glycero-3-phosphoethanolamine(in) = a 1,2-diacyl-sn-glycero-3-phosphoethanolamine(out)</text>
        <dbReference type="Rhea" id="RHEA:38895"/>
        <dbReference type="ChEBI" id="CHEBI:64612"/>
    </reaction>
</comment>
<reference evidence="11" key="2">
    <citation type="submission" date="2025-08" db="UniProtKB">
        <authorList>
            <consortium name="Ensembl"/>
        </authorList>
    </citation>
    <scope>IDENTIFICATION</scope>
</reference>
<organism evidence="11 12">
    <name type="scientific">Sparus aurata</name>
    <name type="common">Gilthead sea bream</name>
    <dbReference type="NCBI Taxonomy" id="8175"/>
    <lineage>
        <taxon>Eukaryota</taxon>
        <taxon>Metazoa</taxon>
        <taxon>Chordata</taxon>
        <taxon>Craniata</taxon>
        <taxon>Vertebrata</taxon>
        <taxon>Euteleostomi</taxon>
        <taxon>Actinopterygii</taxon>
        <taxon>Neopterygii</taxon>
        <taxon>Teleostei</taxon>
        <taxon>Neoteleostei</taxon>
        <taxon>Acanthomorphata</taxon>
        <taxon>Eupercaria</taxon>
        <taxon>Spariformes</taxon>
        <taxon>Sparidae</taxon>
        <taxon>Sparus</taxon>
    </lineage>
</organism>
<dbReference type="PANTHER" id="PTHR13190:SF20">
    <property type="entry name" value="AUTOPHAGY-RELATED PROTEIN 2 HOMOLOG B"/>
    <property type="match status" value="1"/>
</dbReference>
<dbReference type="GO" id="GO:0034727">
    <property type="term" value="P:piecemeal microautophagy of the nucleus"/>
    <property type="evidence" value="ECO:0007669"/>
    <property type="project" value="TreeGrafter"/>
</dbReference>
<evidence type="ECO:0000256" key="8">
    <source>
        <dbReference type="ARBA" id="ARBA00024479"/>
    </source>
</evidence>
<keyword evidence="7" id="KW-0472">Membrane</keyword>
<evidence type="ECO:0000256" key="6">
    <source>
        <dbReference type="ARBA" id="ARBA00023055"/>
    </source>
</evidence>
<feature type="region of interest" description="Disordered" evidence="10">
    <location>
        <begin position="545"/>
        <end position="573"/>
    </location>
</feature>
<evidence type="ECO:0000256" key="3">
    <source>
        <dbReference type="ARBA" id="ARBA00009714"/>
    </source>
</evidence>
<dbReference type="GO" id="GO:0061709">
    <property type="term" value="P:reticulophagy"/>
    <property type="evidence" value="ECO:0007669"/>
    <property type="project" value="TreeGrafter"/>
</dbReference>
<sequence>MLTLYYYFQVLEPVFKEFLVAVGVRGATLQHRVVPPSLGWYDQIVDFLNVSDEPVLGYAPPTSVTTLHLHLWSCSLDYRPLYLPLRSLLVVETFSISSSVSLDHSSSTLRIILDEAALFLSDKSNAVSVNLARDYVQVVDMGTLELRITAVKPGSEPRFELRCSSDVIHIRTCSDSCAALMNLIQYVASYGDLLPPAEPEANRPTSQTSLLAETEQQMLQDLMSEAMEETDGQHPAAPQQNGAHEEQNQDHDAPRSDLFLFPDESGNFNQEPSPTYPMLHSPLITPVPNLAQETDDFCILETPGSRGEDLDQEPVVKQLTSDPVEIKDDYFSQPLEGSDSSRGAMNFPIPEVRYLIKEISVIWHLYGGKDFGSATFTASPARSRGSTPHSSPSQTPVRQAKASGRAGGGRGRNPDVLMEIQLSKVRFQHEVYPQSQLASGPAMDQPVSRQVFIVQDLEIRDRLATSQMNKFLYLYSSKEMPRKAHSNMLTVKALHMCPESGQTPQECCLRVSLMPLRLNIDQDALFFLKDFFASLATEVEFFSPPAQEGKSQNSDPISCSFSKHASGSQDPAPIISVPAQRRLSHNGFSTSGREELIDSEASAPSFTDQPIFFRSVEFRFTSEVPIRLDYHGKHVSMEQGTFAGIIIGLTQLNCSELKLRRLCYRQGLLGVDKLFSYAINEWLNDIKKNQLPGLLGGVGPIHSLVQLVQGFRDLVWLPIEQYRKDGRIVRGFQRGTASFGTSTAMAALELTNRMVRTIQAAAETAYDMVSPVPDERDTKRIKRFTHYGLAHQPVDLREGVAKAYTVVKEGITDTALTIYDTATREHEQRGMTGAVGGVLRQLPPAVVKPLIMATEATSNVLGGMRNQIHPDARQEESQKWRQGEE</sequence>
<reference evidence="11" key="3">
    <citation type="submission" date="2025-09" db="UniProtKB">
        <authorList>
            <consortium name="Ensembl"/>
        </authorList>
    </citation>
    <scope>IDENTIFICATION</scope>
</reference>
<dbReference type="GO" id="GO:0043495">
    <property type="term" value="F:protein-membrane adaptor activity"/>
    <property type="evidence" value="ECO:0007669"/>
    <property type="project" value="TreeGrafter"/>
</dbReference>
<keyword evidence="5" id="KW-0256">Endoplasmic reticulum</keyword>
<accession>A0A671U9N0</accession>
<dbReference type="GO" id="GO:0061723">
    <property type="term" value="P:glycophagy"/>
    <property type="evidence" value="ECO:0007669"/>
    <property type="project" value="TreeGrafter"/>
</dbReference>
<dbReference type="GO" id="GO:0061908">
    <property type="term" value="C:phagophore"/>
    <property type="evidence" value="ECO:0007669"/>
    <property type="project" value="TreeGrafter"/>
</dbReference>
<evidence type="ECO:0000256" key="1">
    <source>
        <dbReference type="ARBA" id="ARBA00004406"/>
    </source>
</evidence>
<protein>
    <submittedName>
        <fullName evidence="11">Autophagy related 2B</fullName>
    </submittedName>
</protein>
<evidence type="ECO:0000256" key="10">
    <source>
        <dbReference type="SAM" id="MobiDB-lite"/>
    </source>
</evidence>
<keyword evidence="6" id="KW-0445">Lipid transport</keyword>
<dbReference type="GO" id="GO:0000045">
    <property type="term" value="P:autophagosome assembly"/>
    <property type="evidence" value="ECO:0007669"/>
    <property type="project" value="TreeGrafter"/>
</dbReference>
<evidence type="ECO:0000313" key="12">
    <source>
        <dbReference type="Proteomes" id="UP000472265"/>
    </source>
</evidence>
<keyword evidence="4" id="KW-0813">Transport</keyword>
<feature type="compositionally biased region" description="Polar residues" evidence="10">
    <location>
        <begin position="377"/>
        <end position="397"/>
    </location>
</feature>
<dbReference type="Ensembl" id="ENSSAUT00010011129.1">
    <property type="protein sequence ID" value="ENSSAUP00010010483.1"/>
    <property type="gene ID" value="ENSSAUG00010005053.1"/>
</dbReference>
<keyword evidence="12" id="KW-1185">Reference proteome</keyword>
<feature type="region of interest" description="Disordered" evidence="10">
    <location>
        <begin position="377"/>
        <end position="414"/>
    </location>
</feature>
<feature type="region of interest" description="Disordered" evidence="10">
    <location>
        <begin position="226"/>
        <end position="273"/>
    </location>
</feature>
<proteinExistence type="inferred from homology"/>
<evidence type="ECO:0000256" key="5">
    <source>
        <dbReference type="ARBA" id="ARBA00022824"/>
    </source>
</evidence>
<evidence type="ECO:0000256" key="4">
    <source>
        <dbReference type="ARBA" id="ARBA00022448"/>
    </source>
</evidence>
<comment type="similarity">
    <text evidence="3">Belongs to the ATG2 family.</text>
</comment>
<feature type="compositionally biased region" description="Polar residues" evidence="10">
    <location>
        <begin position="549"/>
        <end position="569"/>
    </location>
</feature>
<gene>
    <name evidence="11" type="primary">ATG2B</name>
</gene>
<dbReference type="GO" id="GO:0032266">
    <property type="term" value="F:phosphatidylinositol-3-phosphate binding"/>
    <property type="evidence" value="ECO:0007669"/>
    <property type="project" value="TreeGrafter"/>
</dbReference>
<comment type="catalytic activity">
    <reaction evidence="8">
        <text>a 1,2-diacyl-sn-glycero-3-phospho-L-serine(in) = a 1,2-diacyl-sn-glycero-3-phospho-L-serine(out)</text>
        <dbReference type="Rhea" id="RHEA:38663"/>
        <dbReference type="ChEBI" id="CHEBI:57262"/>
    </reaction>
</comment>
<comment type="subcellular location">
    <subcellularLocation>
        <location evidence="1">Endoplasmic reticulum membrane</location>
        <topology evidence="1">Peripheral membrane protein</topology>
    </subcellularLocation>
    <subcellularLocation>
        <location evidence="2">Preautophagosomal structure membrane</location>
        <topology evidence="2">Peripheral membrane protein</topology>
    </subcellularLocation>
</comment>
<dbReference type="GO" id="GO:0006869">
    <property type="term" value="P:lipid transport"/>
    <property type="evidence" value="ECO:0007669"/>
    <property type="project" value="UniProtKB-KW"/>
</dbReference>
<dbReference type="GO" id="GO:0000422">
    <property type="term" value="P:autophagy of mitochondrion"/>
    <property type="evidence" value="ECO:0007669"/>
    <property type="project" value="TreeGrafter"/>
</dbReference>
<evidence type="ECO:0000256" key="2">
    <source>
        <dbReference type="ARBA" id="ARBA00004623"/>
    </source>
</evidence>
<dbReference type="Proteomes" id="UP000472265">
    <property type="component" value="Chromosome 16"/>
</dbReference>
<reference evidence="11" key="1">
    <citation type="submission" date="2021-04" db="EMBL/GenBank/DDBJ databases">
        <authorList>
            <consortium name="Wellcome Sanger Institute Data Sharing"/>
        </authorList>
    </citation>
    <scope>NUCLEOTIDE SEQUENCE [LARGE SCALE GENOMIC DNA]</scope>
</reference>
<dbReference type="InterPro" id="IPR026849">
    <property type="entry name" value="ATG2"/>
</dbReference>
<dbReference type="AlphaFoldDB" id="A0A671U9N0"/>
<dbReference type="GO" id="GO:0005789">
    <property type="term" value="C:endoplasmic reticulum membrane"/>
    <property type="evidence" value="ECO:0007669"/>
    <property type="project" value="UniProtKB-SubCell"/>
</dbReference>
<evidence type="ECO:0000256" key="7">
    <source>
        <dbReference type="ARBA" id="ARBA00023136"/>
    </source>
</evidence>